<gene>
    <name evidence="2" type="ORF">MBRA1_002623</name>
</gene>
<sequence>MNPAAREAPDARIPGASGEHVGLWHDAEGFEDPNIAETSYAPQDTHHDSNAHPSLQAIFNAVHARSKKRESEHKHLTEHGFDVPVKVTHLFKRPVVRQWLFKGNLFREQDERIPSRFELFFDLMFVGIAHVVAEGAAGDSSGFNVLKFVMEFFPTWSVWFDVRTFLNVHGTDDITERLGLLGIMVLLSGYSANAAALEIFHCGPPQEVLARGGQCTEVNEALGKRATGDSVQNRIAEYYVGAGYWFGEDYERLIRSAIAFYLIWRLFRTLLYVYYGFALPKFRSAMWTNAVVKVLTSVFYFPILALWDPGMIVGLMFAGMAAETLNGFLSLGLLWFQNEIRVRREKEPLYIPALSQEHAIERIVLFVLVVVGEMIISSTYIADEHTARIVVGVLITLLPIMRDNWPTHEFLAVCAGMLAALVVFETVSKVGAVGRRFDEKNAALVRRAKLTTLSRRNPAEMRAMKEARAQLRAMGVVESPPLPDVDKPTPEDEPLRPLRLRRTLSWHPYDGLTLGETGEEDVGMEGELGHLEMKELSAGQSWAFAA</sequence>
<evidence type="ECO:0000313" key="2">
    <source>
        <dbReference type="EMBL" id="WFC95967.1"/>
    </source>
</evidence>
<dbReference type="Pfam" id="PF06772">
    <property type="entry name" value="LtrA"/>
    <property type="match status" value="1"/>
</dbReference>
<feature type="transmembrane region" description="Helical" evidence="1">
    <location>
        <begin position="363"/>
        <end position="382"/>
    </location>
</feature>
<dbReference type="EMBL" id="CP119953">
    <property type="protein sequence ID" value="WFC95967.1"/>
    <property type="molecule type" value="Genomic_DNA"/>
</dbReference>
<keyword evidence="1" id="KW-0472">Membrane</keyword>
<keyword evidence="3" id="KW-1185">Reference proteome</keyword>
<proteinExistence type="predicted"/>
<dbReference type="PANTHER" id="PTHR36840">
    <property type="entry name" value="BLL5714 PROTEIN"/>
    <property type="match status" value="1"/>
</dbReference>
<feature type="transmembrane region" description="Helical" evidence="1">
    <location>
        <begin position="290"/>
        <end position="307"/>
    </location>
</feature>
<feature type="transmembrane region" description="Helical" evidence="1">
    <location>
        <begin position="410"/>
        <end position="427"/>
    </location>
</feature>
<evidence type="ECO:0000256" key="1">
    <source>
        <dbReference type="SAM" id="Phobius"/>
    </source>
</evidence>
<evidence type="ECO:0000313" key="3">
    <source>
        <dbReference type="Proteomes" id="UP001216638"/>
    </source>
</evidence>
<organism evidence="2 3">
    <name type="scientific">Malassezia brasiliensis</name>
    <dbReference type="NCBI Taxonomy" id="1821822"/>
    <lineage>
        <taxon>Eukaryota</taxon>
        <taxon>Fungi</taxon>
        <taxon>Dikarya</taxon>
        <taxon>Basidiomycota</taxon>
        <taxon>Ustilaginomycotina</taxon>
        <taxon>Malasseziomycetes</taxon>
        <taxon>Malasseziales</taxon>
        <taxon>Malasseziaceae</taxon>
        <taxon>Malassezia</taxon>
    </lineage>
</organism>
<protein>
    <submittedName>
        <fullName evidence="2">Uncharacterized protein</fullName>
    </submittedName>
</protein>
<keyword evidence="1" id="KW-0812">Transmembrane</keyword>
<keyword evidence="1" id="KW-1133">Transmembrane helix</keyword>
<feature type="transmembrane region" description="Helical" evidence="1">
    <location>
        <begin position="258"/>
        <end position="278"/>
    </location>
</feature>
<dbReference type="AlphaFoldDB" id="A0AAF0DV50"/>
<dbReference type="InterPro" id="IPR010640">
    <property type="entry name" value="Low_temperature_requirement_A"/>
</dbReference>
<dbReference type="PANTHER" id="PTHR36840:SF1">
    <property type="entry name" value="BLL5714 PROTEIN"/>
    <property type="match status" value="1"/>
</dbReference>
<feature type="transmembrane region" description="Helical" evidence="1">
    <location>
        <begin position="313"/>
        <end position="336"/>
    </location>
</feature>
<reference evidence="2" key="1">
    <citation type="submission" date="2023-03" db="EMBL/GenBank/DDBJ databases">
        <title>Mating type loci evolution in Malassezia.</title>
        <authorList>
            <person name="Coelho M.A."/>
        </authorList>
    </citation>
    <scope>NUCLEOTIDE SEQUENCE</scope>
    <source>
        <strain evidence="2">CBS 14135</strain>
    </source>
</reference>
<accession>A0AAF0DV50</accession>
<dbReference type="Proteomes" id="UP001216638">
    <property type="component" value="Chromosome 3"/>
</dbReference>
<name>A0AAF0DV50_9BASI</name>